<proteinExistence type="predicted"/>
<dbReference type="AlphaFoldDB" id="A0A7J6W4L2"/>
<dbReference type="PANTHER" id="PTHR31286">
    <property type="entry name" value="GLYCINE-RICH CELL WALL STRUCTURAL PROTEIN 1.8-LIKE"/>
    <property type="match status" value="1"/>
</dbReference>
<dbReference type="Proteomes" id="UP000554482">
    <property type="component" value="Unassembled WGS sequence"/>
</dbReference>
<evidence type="ECO:0000313" key="4">
    <source>
        <dbReference type="EMBL" id="KAF5192141.1"/>
    </source>
</evidence>
<dbReference type="EMBL" id="JABWDY010021799">
    <property type="protein sequence ID" value="KAF5192141.1"/>
    <property type="molecule type" value="Genomic_DNA"/>
</dbReference>
<dbReference type="PANTHER" id="PTHR31286:SF60">
    <property type="entry name" value="PROTEIN, PUTATIVE-RELATED"/>
    <property type="match status" value="1"/>
</dbReference>
<keyword evidence="5" id="KW-1185">Reference proteome</keyword>
<dbReference type="Pfam" id="PF14111">
    <property type="entry name" value="DUF4283"/>
    <property type="match status" value="1"/>
</dbReference>
<accession>A0A7J6W4L2</accession>
<evidence type="ECO:0000259" key="3">
    <source>
        <dbReference type="Pfam" id="PF14111"/>
    </source>
</evidence>
<name>A0A7J6W4L2_THATH</name>
<comment type="caution">
    <text evidence="4">The sequence shown here is derived from an EMBL/GenBank/DDBJ whole genome shotgun (WGS) entry which is preliminary data.</text>
</comment>
<gene>
    <name evidence="4" type="ORF">FRX31_018273</name>
</gene>
<evidence type="ECO:0000256" key="2">
    <source>
        <dbReference type="SAM" id="MobiDB-lite"/>
    </source>
</evidence>
<feature type="compositionally biased region" description="Basic residues" evidence="2">
    <location>
        <begin position="499"/>
        <end position="508"/>
    </location>
</feature>
<feature type="region of interest" description="Disordered" evidence="2">
    <location>
        <begin position="457"/>
        <end position="508"/>
    </location>
</feature>
<dbReference type="InterPro" id="IPR040256">
    <property type="entry name" value="At4g02000-like"/>
</dbReference>
<dbReference type="InterPro" id="IPR025558">
    <property type="entry name" value="DUF4283"/>
</dbReference>
<organism evidence="4 5">
    <name type="scientific">Thalictrum thalictroides</name>
    <name type="common">Rue-anemone</name>
    <name type="synonym">Anemone thalictroides</name>
    <dbReference type="NCBI Taxonomy" id="46969"/>
    <lineage>
        <taxon>Eukaryota</taxon>
        <taxon>Viridiplantae</taxon>
        <taxon>Streptophyta</taxon>
        <taxon>Embryophyta</taxon>
        <taxon>Tracheophyta</taxon>
        <taxon>Spermatophyta</taxon>
        <taxon>Magnoliopsida</taxon>
        <taxon>Ranunculales</taxon>
        <taxon>Ranunculaceae</taxon>
        <taxon>Thalictroideae</taxon>
        <taxon>Thalictrum</taxon>
    </lineage>
</organism>
<evidence type="ECO:0000313" key="5">
    <source>
        <dbReference type="Proteomes" id="UP000554482"/>
    </source>
</evidence>
<reference evidence="4 5" key="1">
    <citation type="submission" date="2020-06" db="EMBL/GenBank/DDBJ databases">
        <title>Transcriptomic and genomic resources for Thalictrum thalictroides and T. hernandezii: Facilitating candidate gene discovery in an emerging model plant lineage.</title>
        <authorList>
            <person name="Arias T."/>
            <person name="Riano-Pachon D.M."/>
            <person name="Di Stilio V.S."/>
        </authorList>
    </citation>
    <scope>NUCLEOTIDE SEQUENCE [LARGE SCALE GENOMIC DNA]</scope>
    <source>
        <strain evidence="5">cv. WT478/WT964</strain>
        <tissue evidence="4">Leaves</tissue>
    </source>
</reference>
<feature type="coiled-coil region" evidence="1">
    <location>
        <begin position="361"/>
        <end position="388"/>
    </location>
</feature>
<keyword evidence="1" id="KW-0175">Coiled coil</keyword>
<feature type="domain" description="DUF4283" evidence="3">
    <location>
        <begin position="89"/>
        <end position="171"/>
    </location>
</feature>
<dbReference type="OrthoDB" id="1002340at2759"/>
<sequence>MASIPFGLGVGRNYRLYPCISSNVLQFNKEVQGTKIDEATKSNDKMSFAEKAKQGSHAQVQFASLLTPGFRGDYPTIKILTKDYERGLEYCKHSLIARMDLKDISLEALKLQASQKWKPKGNWNITSLGKGYLHVRFEEREDFDAVWTGGPWRFGNQLMRLQEWSKNFKPDTQKQTKPLVWIKLPNLPMECWDLESIMLIARGVGYPMKVDDSTLYKTYGYYAHVLVDVDLTKTIPNQILVETVDSKFWQDVEVGKLPKFCNHCKMVGHVVSECKKIKAQMGKNIENEGTKNGTKKIQQQKKAVETKIIPNGPVWRERAHQNSSNIEASTSGVPLVDKEHGTPRPAITLGNSRNSHSLPTANRFQVMADESKQDQEDLEQEYAAEQEQQVINNDEEVHEVVQIESGIENIEGMKVGKGAYCGSVSRGCWEGWCYDEHRDNIAIVNKEAELVHNMMEQAETESWASETENEDDANEEWMLKTKHRSLPLGKNNPISPRQTRSRVKGAKQ</sequence>
<protein>
    <submittedName>
        <fullName evidence="4">Zinc ion binding / nucleic acid binding protein</fullName>
    </submittedName>
</protein>
<evidence type="ECO:0000256" key="1">
    <source>
        <dbReference type="SAM" id="Coils"/>
    </source>
</evidence>